<reference evidence="3" key="1">
    <citation type="submission" date="2022-06" db="EMBL/GenBank/DDBJ databases">
        <title>Genomic Encyclopedia of Archaeal and Bacterial Type Strains, Phase II (KMG-II): from individual species to whole genera.</title>
        <authorList>
            <person name="Goeker M."/>
        </authorList>
    </citation>
    <scope>NUCLEOTIDE SEQUENCE</scope>
    <source>
        <strain evidence="3">DSM 43935</strain>
    </source>
</reference>
<evidence type="ECO:0000313" key="4">
    <source>
        <dbReference type="Proteomes" id="UP001206128"/>
    </source>
</evidence>
<dbReference type="RefSeq" id="WP_301327928.1">
    <property type="nucleotide sequence ID" value="NZ_JAMTCK010000004.1"/>
</dbReference>
<comment type="caution">
    <text evidence="3">The sequence shown here is derived from an EMBL/GenBank/DDBJ whole genome shotgun (WGS) entry which is preliminary data.</text>
</comment>
<proteinExistence type="predicted"/>
<keyword evidence="2" id="KW-0472">Membrane</keyword>
<sequence>MTGRGPDGPEDIDAAFAEIVAGLERDGLHARWPDQGELEALGPDAVGLFGEDDPNQPGTRRAGSTPTGTTPPGSAPAGSTPAGAIPPGPAGPAGPTGTDVPDIRPFRAFEPSDYGPDPATGPDTAARSGPPRGPDGDRRESRPTQQPGRHRAPDEGTGTSEDRADQTAEADDEHFVPPDPPPLPPMRTGTIAALALVALGILLLVAPSLLGLASSAATPLALISMSAGIGLLVLRMRQGPPPDSGWDDGAQV</sequence>
<evidence type="ECO:0008006" key="5">
    <source>
        <dbReference type="Google" id="ProtNLM"/>
    </source>
</evidence>
<feature type="transmembrane region" description="Helical" evidence="2">
    <location>
        <begin position="216"/>
        <end position="234"/>
    </location>
</feature>
<feature type="transmembrane region" description="Helical" evidence="2">
    <location>
        <begin position="191"/>
        <end position="210"/>
    </location>
</feature>
<feature type="compositionally biased region" description="Low complexity" evidence="1">
    <location>
        <begin position="57"/>
        <end position="83"/>
    </location>
</feature>
<keyword evidence="2" id="KW-0812">Transmembrane</keyword>
<evidence type="ECO:0000313" key="3">
    <source>
        <dbReference type="EMBL" id="MCP2165324.1"/>
    </source>
</evidence>
<keyword evidence="4" id="KW-1185">Reference proteome</keyword>
<name>A0AAE3GDE6_9PSEU</name>
<keyword evidence="2" id="KW-1133">Transmembrane helix</keyword>
<dbReference type="Proteomes" id="UP001206128">
    <property type="component" value="Unassembled WGS sequence"/>
</dbReference>
<evidence type="ECO:0000256" key="2">
    <source>
        <dbReference type="SAM" id="Phobius"/>
    </source>
</evidence>
<gene>
    <name evidence="3" type="ORF">LX83_002173</name>
</gene>
<organism evidence="3 4">
    <name type="scientific">Goodfellowiella coeruleoviolacea</name>
    <dbReference type="NCBI Taxonomy" id="334858"/>
    <lineage>
        <taxon>Bacteria</taxon>
        <taxon>Bacillati</taxon>
        <taxon>Actinomycetota</taxon>
        <taxon>Actinomycetes</taxon>
        <taxon>Pseudonocardiales</taxon>
        <taxon>Pseudonocardiaceae</taxon>
        <taxon>Goodfellowiella</taxon>
    </lineage>
</organism>
<feature type="region of interest" description="Disordered" evidence="1">
    <location>
        <begin position="43"/>
        <end position="184"/>
    </location>
</feature>
<dbReference type="EMBL" id="JAMTCK010000004">
    <property type="protein sequence ID" value="MCP2165324.1"/>
    <property type="molecule type" value="Genomic_DNA"/>
</dbReference>
<accession>A0AAE3GDE6</accession>
<protein>
    <recommendedName>
        <fullName evidence="5">DUF308 domain-containing protein</fullName>
    </recommendedName>
</protein>
<evidence type="ECO:0000256" key="1">
    <source>
        <dbReference type="SAM" id="MobiDB-lite"/>
    </source>
</evidence>
<dbReference type="AlphaFoldDB" id="A0AAE3GDE6"/>